<organism evidence="3 4">
    <name type="scientific">Bacillus benzoevorans</name>
    <dbReference type="NCBI Taxonomy" id="1456"/>
    <lineage>
        <taxon>Bacteria</taxon>
        <taxon>Bacillati</taxon>
        <taxon>Bacillota</taxon>
        <taxon>Bacilli</taxon>
        <taxon>Bacillales</taxon>
        <taxon>Bacillaceae</taxon>
        <taxon>Bacillus</taxon>
    </lineage>
</organism>
<feature type="transmembrane region" description="Helical" evidence="1">
    <location>
        <begin position="263"/>
        <end position="289"/>
    </location>
</feature>
<dbReference type="SUPFAM" id="SSF50156">
    <property type="entry name" value="PDZ domain-like"/>
    <property type="match status" value="1"/>
</dbReference>
<evidence type="ECO:0000259" key="2">
    <source>
        <dbReference type="PROSITE" id="PS50106"/>
    </source>
</evidence>
<gene>
    <name evidence="3" type="ORF">HNR53_001729</name>
</gene>
<reference evidence="3 4" key="1">
    <citation type="submission" date="2020-08" db="EMBL/GenBank/DDBJ databases">
        <title>Genomic Encyclopedia of Type Strains, Phase IV (KMG-IV): sequencing the most valuable type-strain genomes for metagenomic binning, comparative biology and taxonomic classification.</title>
        <authorList>
            <person name="Goeker M."/>
        </authorList>
    </citation>
    <scope>NUCLEOTIDE SEQUENCE [LARGE SCALE GENOMIC DNA]</scope>
    <source>
        <strain evidence="3 4">DSM 5391</strain>
    </source>
</reference>
<keyword evidence="1" id="KW-0472">Membrane</keyword>
<feature type="transmembrane region" description="Helical" evidence="1">
    <location>
        <begin position="111"/>
        <end position="129"/>
    </location>
</feature>
<protein>
    <recommendedName>
        <fullName evidence="2">PDZ domain-containing protein</fullName>
    </recommendedName>
</protein>
<proteinExistence type="predicted"/>
<feature type="transmembrane region" description="Helical" evidence="1">
    <location>
        <begin position="66"/>
        <end position="99"/>
    </location>
</feature>
<dbReference type="Gene3D" id="2.30.42.10">
    <property type="match status" value="1"/>
</dbReference>
<dbReference type="InterPro" id="IPR001478">
    <property type="entry name" value="PDZ"/>
</dbReference>
<keyword evidence="4" id="KW-1185">Reference proteome</keyword>
<comment type="caution">
    <text evidence="3">The sequence shown here is derived from an EMBL/GenBank/DDBJ whole genome shotgun (WGS) entry which is preliminary data.</text>
</comment>
<dbReference type="Proteomes" id="UP000531594">
    <property type="component" value="Unassembled WGS sequence"/>
</dbReference>
<keyword evidence="1" id="KW-1133">Transmembrane helix</keyword>
<dbReference type="RefSeq" id="WP_377802059.1">
    <property type="nucleotide sequence ID" value="NZ_JBHLZA010000017.1"/>
</dbReference>
<evidence type="ECO:0000313" key="3">
    <source>
        <dbReference type="EMBL" id="MBB6445119.1"/>
    </source>
</evidence>
<dbReference type="EMBL" id="JACHGK010000004">
    <property type="protein sequence ID" value="MBB6445119.1"/>
    <property type="molecule type" value="Genomic_DNA"/>
</dbReference>
<evidence type="ECO:0000313" key="4">
    <source>
        <dbReference type="Proteomes" id="UP000531594"/>
    </source>
</evidence>
<sequence>MNIRLVAALVQEWMLELLKGLGRLLLNPVFYYLFFLAAILGVSRVKRERKNFHVRAENAYFELRQLLPLGLAAGLVLSIITIGAGLVIPIELIVFAAGFTLLWSLTAKIRLLSPVYTVGFAFFAMLFFLSKKWELPLITSKTPEWSPDILSPIAVLLALLILAEGILISRNGGKGTSPKLVIGKRGLVVGIHEVKRLWMLPVFLMIPGESLAAPFKWWPLFSIGEQSYALILVPFTIGFFQYIKGMLPAESVKSVGKRVVKLGSVLVVLSLIGYWYPLASIVIVALAIIGREIISFRQRSIEDNLPFYFSMKNQGVMILGVLPDSPAAGMGLEVGELVMKVNGAPVNDEESFYNALMQNRAHCKLEVLDVNGQIRLTQRALFEGDHHELGILFVQDERKWETKRVQ</sequence>
<dbReference type="InterPro" id="IPR036034">
    <property type="entry name" value="PDZ_sf"/>
</dbReference>
<dbReference type="SMART" id="SM00228">
    <property type="entry name" value="PDZ"/>
    <property type="match status" value="1"/>
</dbReference>
<dbReference type="PROSITE" id="PS50106">
    <property type="entry name" value="PDZ"/>
    <property type="match status" value="1"/>
</dbReference>
<name>A0A7X0HQU6_9BACI</name>
<feature type="transmembrane region" description="Helical" evidence="1">
    <location>
        <begin position="149"/>
        <end position="168"/>
    </location>
</feature>
<evidence type="ECO:0000256" key="1">
    <source>
        <dbReference type="SAM" id="Phobius"/>
    </source>
</evidence>
<keyword evidence="1" id="KW-0812">Transmembrane</keyword>
<feature type="transmembrane region" description="Helical" evidence="1">
    <location>
        <begin position="24"/>
        <end position="45"/>
    </location>
</feature>
<accession>A0A7X0HQU6</accession>
<dbReference type="AlphaFoldDB" id="A0A7X0HQU6"/>
<feature type="domain" description="PDZ" evidence="2">
    <location>
        <begin position="293"/>
        <end position="348"/>
    </location>
</feature>